<feature type="region of interest" description="Disordered" evidence="1">
    <location>
        <begin position="284"/>
        <end position="403"/>
    </location>
</feature>
<feature type="compositionally biased region" description="Basic and acidic residues" evidence="1">
    <location>
        <begin position="313"/>
        <end position="323"/>
    </location>
</feature>
<evidence type="ECO:0000256" key="1">
    <source>
        <dbReference type="SAM" id="MobiDB-lite"/>
    </source>
</evidence>
<feature type="region of interest" description="Disordered" evidence="1">
    <location>
        <begin position="200"/>
        <end position="226"/>
    </location>
</feature>
<evidence type="ECO:0000313" key="3">
    <source>
        <dbReference type="Proteomes" id="UP000824998"/>
    </source>
</evidence>
<reference evidence="2" key="1">
    <citation type="journal article" date="2021" name="IMA Fungus">
        <title>Genomic characterization of three marine fungi, including Emericellopsis atlantica sp. nov. with signatures of a generalist lifestyle and marine biomass degradation.</title>
        <authorList>
            <person name="Hagestad O.C."/>
            <person name="Hou L."/>
            <person name="Andersen J.H."/>
            <person name="Hansen E.H."/>
            <person name="Altermark B."/>
            <person name="Li C."/>
            <person name="Kuhnert E."/>
            <person name="Cox R.J."/>
            <person name="Crous P.W."/>
            <person name="Spatafora J.W."/>
            <person name="Lail K."/>
            <person name="Amirebrahimi M."/>
            <person name="Lipzen A."/>
            <person name="Pangilinan J."/>
            <person name="Andreopoulos W."/>
            <person name="Hayes R.D."/>
            <person name="Ng V."/>
            <person name="Grigoriev I.V."/>
            <person name="Jackson S.A."/>
            <person name="Sutton T.D.S."/>
            <person name="Dobson A.D.W."/>
            <person name="Rama T."/>
        </authorList>
    </citation>
    <scope>NUCLEOTIDE SEQUENCE</scope>
    <source>
        <strain evidence="2">TRa018bII</strain>
    </source>
</reference>
<feature type="compositionally biased region" description="Basic and acidic residues" evidence="1">
    <location>
        <begin position="394"/>
        <end position="403"/>
    </location>
</feature>
<name>A0A9P7YFS4_9HELO</name>
<organism evidence="2 3">
    <name type="scientific">Amylocarpus encephaloides</name>
    <dbReference type="NCBI Taxonomy" id="45428"/>
    <lineage>
        <taxon>Eukaryota</taxon>
        <taxon>Fungi</taxon>
        <taxon>Dikarya</taxon>
        <taxon>Ascomycota</taxon>
        <taxon>Pezizomycotina</taxon>
        <taxon>Leotiomycetes</taxon>
        <taxon>Helotiales</taxon>
        <taxon>Helotiales incertae sedis</taxon>
        <taxon>Amylocarpus</taxon>
    </lineage>
</organism>
<dbReference type="EMBL" id="MU251522">
    <property type="protein sequence ID" value="KAG9232954.1"/>
    <property type="molecule type" value="Genomic_DNA"/>
</dbReference>
<feature type="compositionally biased region" description="Pro residues" evidence="1">
    <location>
        <begin position="22"/>
        <end position="36"/>
    </location>
</feature>
<feature type="compositionally biased region" description="Basic and acidic residues" evidence="1">
    <location>
        <begin position="204"/>
        <end position="219"/>
    </location>
</feature>
<feature type="region of interest" description="Disordered" evidence="1">
    <location>
        <begin position="1"/>
        <end position="100"/>
    </location>
</feature>
<dbReference type="Proteomes" id="UP000824998">
    <property type="component" value="Unassembled WGS sequence"/>
</dbReference>
<feature type="compositionally biased region" description="Polar residues" evidence="1">
    <location>
        <begin position="248"/>
        <end position="259"/>
    </location>
</feature>
<dbReference type="AlphaFoldDB" id="A0A9P7YFS4"/>
<feature type="region of interest" description="Disordered" evidence="1">
    <location>
        <begin position="245"/>
        <end position="266"/>
    </location>
</feature>
<dbReference type="OrthoDB" id="3564557at2759"/>
<evidence type="ECO:0000313" key="2">
    <source>
        <dbReference type="EMBL" id="KAG9232954.1"/>
    </source>
</evidence>
<comment type="caution">
    <text evidence="2">The sequence shown here is derived from an EMBL/GenBank/DDBJ whole genome shotgun (WGS) entry which is preliminary data.</text>
</comment>
<proteinExistence type="predicted"/>
<gene>
    <name evidence="2" type="ORF">BJ875DRAFT_513296</name>
</gene>
<feature type="compositionally biased region" description="Basic residues" evidence="1">
    <location>
        <begin position="73"/>
        <end position="84"/>
    </location>
</feature>
<protein>
    <submittedName>
        <fullName evidence="2">Uncharacterized protein</fullName>
    </submittedName>
</protein>
<keyword evidence="3" id="KW-1185">Reference proteome</keyword>
<sequence>MDDIDDTEGPRREDEGGIQDRPVPPPPHEVPLPASPTRPVEDTYRAVTTPGERSLDKYRSLTRRGRSASPPTHSHRSGRRRGRSNSRDGRGLTSTRARAPLLPGTTQQLLLTSPPIEVGNTQAATDVLIEDMEIAPLAPPPRTIAEPLIEPSHSATTQSALPATQPSAEDVEMVLWAPPSAGRLVGKGAAIASSPTIHTHRLGGRRERSGSWDGRRRWDLTSPRGGDIRDTIFPGAAQQLLLAGPPAESTQAATVSSEDVPTEDMEVVPWASPSARPLAENAHTAIAARSRSPDGRRNISPRGRSASLTTPQHRSERRRERSSSRNKRRRRVRDTIFPGAVQQLLPAGPPADSAQAAIVSSEDVSRKDMEIVPWAPPSAGRLVGKGAAITSRSRSLDGRRKIT</sequence>
<accession>A0A9P7YFS4</accession>